<dbReference type="OrthoDB" id="4161332at2759"/>
<comment type="caution">
    <text evidence="2">The sequence shown here is derived from an EMBL/GenBank/DDBJ whole genome shotgun (WGS) entry which is preliminary data.</text>
</comment>
<protein>
    <submittedName>
        <fullName evidence="2">Uncharacterized protein</fullName>
    </submittedName>
</protein>
<feature type="region of interest" description="Disordered" evidence="1">
    <location>
        <begin position="25"/>
        <end position="73"/>
    </location>
</feature>
<sequence>MTCSNPTLSYTQRLEGRIKELENQVAQLSEKTSPAASAIPQSSPPPSASQEGASQRSRRATDENGVSGSFKSLKIDDKGSITYHGATSFFNLPSDRNGSGFSDLAFLNPSSDADSQHRERLVSNAWHQRALENLSDIPVRLPPPSMFPRTRTEGANLYLLAN</sequence>
<organism evidence="2 3">
    <name type="scientific">Moelleriella libera RCEF 2490</name>
    <dbReference type="NCBI Taxonomy" id="1081109"/>
    <lineage>
        <taxon>Eukaryota</taxon>
        <taxon>Fungi</taxon>
        <taxon>Dikarya</taxon>
        <taxon>Ascomycota</taxon>
        <taxon>Pezizomycotina</taxon>
        <taxon>Sordariomycetes</taxon>
        <taxon>Hypocreomycetidae</taxon>
        <taxon>Hypocreales</taxon>
        <taxon>Clavicipitaceae</taxon>
        <taxon>Moelleriella</taxon>
    </lineage>
</organism>
<dbReference type="Proteomes" id="UP000078544">
    <property type="component" value="Unassembled WGS sequence"/>
</dbReference>
<dbReference type="EMBL" id="AZGY01000002">
    <property type="protein sequence ID" value="OAA32330.1"/>
    <property type="molecule type" value="Genomic_DNA"/>
</dbReference>
<reference evidence="2 3" key="1">
    <citation type="journal article" date="2016" name="Genome Biol. Evol.">
        <title>Divergent and convergent evolution of fungal pathogenicity.</title>
        <authorList>
            <person name="Shang Y."/>
            <person name="Xiao G."/>
            <person name="Zheng P."/>
            <person name="Cen K."/>
            <person name="Zhan S."/>
            <person name="Wang C."/>
        </authorList>
    </citation>
    <scope>NUCLEOTIDE SEQUENCE [LARGE SCALE GENOMIC DNA]</scope>
    <source>
        <strain evidence="2 3">RCEF 2490</strain>
    </source>
</reference>
<name>A0A166UC28_9HYPO</name>
<proteinExistence type="predicted"/>
<dbReference type="AlphaFoldDB" id="A0A166UC28"/>
<dbReference type="STRING" id="1081109.A0A166UC28"/>
<accession>A0A166UC28</accession>
<evidence type="ECO:0000256" key="1">
    <source>
        <dbReference type="SAM" id="MobiDB-lite"/>
    </source>
</evidence>
<evidence type="ECO:0000313" key="3">
    <source>
        <dbReference type="Proteomes" id="UP000078544"/>
    </source>
</evidence>
<keyword evidence="3" id="KW-1185">Reference proteome</keyword>
<gene>
    <name evidence="2" type="ORF">AAL_01662</name>
</gene>
<evidence type="ECO:0000313" key="2">
    <source>
        <dbReference type="EMBL" id="OAA32330.1"/>
    </source>
</evidence>